<dbReference type="AlphaFoldDB" id="A0A409YJH3"/>
<evidence type="ECO:0000313" key="2">
    <source>
        <dbReference type="Proteomes" id="UP000284842"/>
    </source>
</evidence>
<accession>A0A409YJH3</accession>
<protein>
    <submittedName>
        <fullName evidence="1">Uncharacterized protein</fullName>
    </submittedName>
</protein>
<dbReference type="GO" id="GO:0005506">
    <property type="term" value="F:iron ion binding"/>
    <property type="evidence" value="ECO:0007669"/>
    <property type="project" value="InterPro"/>
</dbReference>
<dbReference type="EMBL" id="NHTK01001096">
    <property type="protein sequence ID" value="PPR03146.1"/>
    <property type="molecule type" value="Genomic_DNA"/>
</dbReference>
<dbReference type="GO" id="GO:0016705">
    <property type="term" value="F:oxidoreductase activity, acting on paired donors, with incorporation or reduction of molecular oxygen"/>
    <property type="evidence" value="ECO:0007669"/>
    <property type="project" value="InterPro"/>
</dbReference>
<dbReference type="GO" id="GO:0004497">
    <property type="term" value="F:monooxygenase activity"/>
    <property type="evidence" value="ECO:0007669"/>
    <property type="project" value="InterPro"/>
</dbReference>
<organism evidence="1 2">
    <name type="scientific">Panaeolus cyanescens</name>
    <dbReference type="NCBI Taxonomy" id="181874"/>
    <lineage>
        <taxon>Eukaryota</taxon>
        <taxon>Fungi</taxon>
        <taxon>Dikarya</taxon>
        <taxon>Basidiomycota</taxon>
        <taxon>Agaricomycotina</taxon>
        <taxon>Agaricomycetes</taxon>
        <taxon>Agaricomycetidae</taxon>
        <taxon>Agaricales</taxon>
        <taxon>Agaricineae</taxon>
        <taxon>Galeropsidaceae</taxon>
        <taxon>Panaeolus</taxon>
    </lineage>
</organism>
<gene>
    <name evidence="1" type="ORF">CVT24_012763</name>
</gene>
<dbReference type="InParanoid" id="A0A409YJH3"/>
<sequence>MQKRARQDVISALEDEEPNLTNLRKTGFVQACIRESLRINTPISLCSGSSPVPGAQLRAMYELRKLAVMLLKNYEWTLTKNSPHANFTKNGFSPFALGLPGDISFT</sequence>
<name>A0A409YJH3_9AGAR</name>
<evidence type="ECO:0000313" key="1">
    <source>
        <dbReference type="EMBL" id="PPR03146.1"/>
    </source>
</evidence>
<proteinExistence type="predicted"/>
<dbReference type="STRING" id="181874.A0A409YJH3"/>
<dbReference type="Proteomes" id="UP000284842">
    <property type="component" value="Unassembled WGS sequence"/>
</dbReference>
<comment type="caution">
    <text evidence="1">The sequence shown here is derived from an EMBL/GenBank/DDBJ whole genome shotgun (WGS) entry which is preliminary data.</text>
</comment>
<reference evidence="1 2" key="1">
    <citation type="journal article" date="2018" name="Evol. Lett.">
        <title>Horizontal gene cluster transfer increased hallucinogenic mushroom diversity.</title>
        <authorList>
            <person name="Reynolds H.T."/>
            <person name="Vijayakumar V."/>
            <person name="Gluck-Thaler E."/>
            <person name="Korotkin H.B."/>
            <person name="Matheny P.B."/>
            <person name="Slot J.C."/>
        </authorList>
    </citation>
    <scope>NUCLEOTIDE SEQUENCE [LARGE SCALE GENOMIC DNA]</scope>
    <source>
        <strain evidence="1 2">2629</strain>
    </source>
</reference>
<dbReference type="Gene3D" id="1.10.630.10">
    <property type="entry name" value="Cytochrome P450"/>
    <property type="match status" value="1"/>
</dbReference>
<keyword evidence="2" id="KW-1185">Reference proteome</keyword>
<dbReference type="OrthoDB" id="1470350at2759"/>
<dbReference type="GO" id="GO:0020037">
    <property type="term" value="F:heme binding"/>
    <property type="evidence" value="ECO:0007669"/>
    <property type="project" value="InterPro"/>
</dbReference>
<dbReference type="InterPro" id="IPR036396">
    <property type="entry name" value="Cyt_P450_sf"/>
</dbReference>
<dbReference type="SUPFAM" id="SSF48264">
    <property type="entry name" value="Cytochrome P450"/>
    <property type="match status" value="1"/>
</dbReference>